<dbReference type="InterPro" id="IPR029000">
    <property type="entry name" value="Cyclophilin-like_dom_sf"/>
</dbReference>
<dbReference type="EC" id="5.2.1.8" evidence="2"/>
<feature type="chain" id="PRO_5011835539" description="Peptidyl-prolyl cis-trans isomerase" evidence="2">
    <location>
        <begin position="28"/>
        <end position="219"/>
    </location>
</feature>
<dbReference type="PANTHER" id="PTHR45625">
    <property type="entry name" value="PEPTIDYL-PROLYL CIS-TRANS ISOMERASE-RELATED"/>
    <property type="match status" value="1"/>
</dbReference>
<keyword evidence="2 4" id="KW-0413">Isomerase</keyword>
<organism evidence="4 5">
    <name type="scientific">Candidatus Nanopelagicus abundans</name>
    <dbReference type="NCBI Taxonomy" id="1884916"/>
    <lineage>
        <taxon>Bacteria</taxon>
        <taxon>Bacillati</taxon>
        <taxon>Actinomycetota</taxon>
        <taxon>Actinomycetes</taxon>
        <taxon>Candidatus Nanopelagicales</taxon>
        <taxon>Candidatus Nanopelagicaceae</taxon>
        <taxon>Candidatus Nanopelagicus</taxon>
    </lineage>
</organism>
<accession>A0A249L3B2</accession>
<evidence type="ECO:0000313" key="4">
    <source>
        <dbReference type="EMBL" id="ASY23474.1"/>
    </source>
</evidence>
<comment type="catalytic activity">
    <reaction evidence="2">
        <text>[protein]-peptidylproline (omega=180) = [protein]-peptidylproline (omega=0)</text>
        <dbReference type="Rhea" id="RHEA:16237"/>
        <dbReference type="Rhea" id="RHEA-COMP:10747"/>
        <dbReference type="Rhea" id="RHEA-COMP:10748"/>
        <dbReference type="ChEBI" id="CHEBI:83833"/>
        <dbReference type="ChEBI" id="CHEBI:83834"/>
        <dbReference type="EC" id="5.2.1.8"/>
    </reaction>
</comment>
<evidence type="ECO:0000259" key="3">
    <source>
        <dbReference type="PROSITE" id="PS50072"/>
    </source>
</evidence>
<proteinExistence type="inferred from homology"/>
<sequence>MRKIIKFAIATSSLIIFSTILTPVSNAAPNKSLDKIKCKITKAKGHTAKSINPPEIKGPFKNRTFTFTTNCGDVVVEADGKSAPITVTALSALAAGGFFDKTLCHRLTTENIFVLQCGDPTATGLGGPNFTYRDENLPLTDENNYPAGVVAMANSGQNTNGSQFFIVYADTSLPPSYTIWGKVTKGLEIVQMVAKSGVLDGKKDGSPKQKIGIEKVKVR</sequence>
<evidence type="ECO:0000256" key="2">
    <source>
        <dbReference type="RuleBase" id="RU363019"/>
    </source>
</evidence>
<dbReference type="GO" id="GO:0003755">
    <property type="term" value="F:peptidyl-prolyl cis-trans isomerase activity"/>
    <property type="evidence" value="ECO:0007669"/>
    <property type="project" value="UniProtKB-UniRule"/>
</dbReference>
<evidence type="ECO:0000256" key="1">
    <source>
        <dbReference type="ARBA" id="ARBA00002388"/>
    </source>
</evidence>
<dbReference type="PROSITE" id="PS50072">
    <property type="entry name" value="CSA_PPIASE_2"/>
    <property type="match status" value="1"/>
</dbReference>
<comment type="similarity">
    <text evidence="2">Belongs to the cyclophilin-type PPIase family.</text>
</comment>
<dbReference type="AlphaFoldDB" id="A0A249L3B2"/>
<comment type="function">
    <text evidence="1 2">PPIases accelerate the folding of proteins. It catalyzes the cis-trans isomerization of proline imidic peptide bonds in oligopeptides.</text>
</comment>
<keyword evidence="2" id="KW-0697">Rotamase</keyword>
<dbReference type="EMBL" id="CP016779">
    <property type="protein sequence ID" value="ASY23474.1"/>
    <property type="molecule type" value="Genomic_DNA"/>
</dbReference>
<evidence type="ECO:0000313" key="5">
    <source>
        <dbReference type="Proteomes" id="UP000217210"/>
    </source>
</evidence>
<dbReference type="RefSeq" id="WP_095687750.1">
    <property type="nucleotide sequence ID" value="NZ_CP016779.1"/>
</dbReference>
<keyword evidence="5" id="KW-1185">Reference proteome</keyword>
<keyword evidence="2" id="KW-0732">Signal</keyword>
<dbReference type="InterPro" id="IPR002130">
    <property type="entry name" value="Cyclophilin-type_PPIase_dom"/>
</dbReference>
<feature type="domain" description="PPIase cyclophilin-type" evidence="3">
    <location>
        <begin position="72"/>
        <end position="218"/>
    </location>
</feature>
<dbReference type="Proteomes" id="UP000217210">
    <property type="component" value="Chromosome"/>
</dbReference>
<dbReference type="OrthoDB" id="5507614at2"/>
<dbReference type="CDD" id="cd00317">
    <property type="entry name" value="cyclophilin"/>
    <property type="match status" value="1"/>
</dbReference>
<dbReference type="Pfam" id="PF00160">
    <property type="entry name" value="Pro_isomerase"/>
    <property type="match status" value="1"/>
</dbReference>
<gene>
    <name evidence="4" type="ORF">B1sIIB91_00805</name>
</gene>
<feature type="signal peptide" evidence="2">
    <location>
        <begin position="1"/>
        <end position="27"/>
    </location>
</feature>
<dbReference type="PANTHER" id="PTHR45625:SF3">
    <property type="entry name" value="PEPTIDYL-PROLYL CIS-TRANS ISOMERASE B-RELATED"/>
    <property type="match status" value="1"/>
</dbReference>
<dbReference type="InterPro" id="IPR044666">
    <property type="entry name" value="Cyclophilin_A-like"/>
</dbReference>
<dbReference type="KEGG" id="nab:B1sIIB91_00805"/>
<reference evidence="4 5" key="1">
    <citation type="submission" date="2016-07" db="EMBL/GenBank/DDBJ databases">
        <title>High microdiversification within the ubiquitous acI lineage of Actinobacteria.</title>
        <authorList>
            <person name="Neuenschwander S.M."/>
            <person name="Salcher M."/>
            <person name="Ghai R."/>
            <person name="Pernthaler J."/>
        </authorList>
    </citation>
    <scope>NUCLEOTIDE SEQUENCE [LARGE SCALE GENOMIC DNA]</scope>
    <source>
        <strain evidence="4">MMS-IIB-91</strain>
    </source>
</reference>
<dbReference type="Gene3D" id="2.40.100.10">
    <property type="entry name" value="Cyclophilin-like"/>
    <property type="match status" value="1"/>
</dbReference>
<dbReference type="SUPFAM" id="SSF50891">
    <property type="entry name" value="Cyclophilin-like"/>
    <property type="match status" value="1"/>
</dbReference>
<name>A0A249L3B2_9ACTN</name>
<dbReference type="PRINTS" id="PR00153">
    <property type="entry name" value="CSAPPISMRASE"/>
</dbReference>
<protein>
    <recommendedName>
        <fullName evidence="2">Peptidyl-prolyl cis-trans isomerase</fullName>
        <shortName evidence="2">PPIase</shortName>
        <ecNumber evidence="2">5.2.1.8</ecNumber>
    </recommendedName>
</protein>